<evidence type="ECO:0000313" key="1">
    <source>
        <dbReference type="EMBL" id="CAK0809580.1"/>
    </source>
</evidence>
<comment type="caution">
    <text evidence="1">The sequence shown here is derived from an EMBL/GenBank/DDBJ whole genome shotgun (WGS) entry which is preliminary data.</text>
</comment>
<keyword evidence="2" id="KW-1185">Reference proteome</keyword>
<protein>
    <recommendedName>
        <fullName evidence="3">GIY-YIG domain-containing protein</fullName>
    </recommendedName>
</protein>
<proteinExistence type="predicted"/>
<evidence type="ECO:0008006" key="3">
    <source>
        <dbReference type="Google" id="ProtNLM"/>
    </source>
</evidence>
<gene>
    <name evidence="1" type="ORF">PCOR1329_LOCUS14802</name>
</gene>
<accession>A0ABN9QTI5</accession>
<reference evidence="1" key="1">
    <citation type="submission" date="2023-10" db="EMBL/GenBank/DDBJ databases">
        <authorList>
            <person name="Chen Y."/>
            <person name="Shah S."/>
            <person name="Dougan E. K."/>
            <person name="Thang M."/>
            <person name="Chan C."/>
        </authorList>
    </citation>
    <scope>NUCLEOTIDE SEQUENCE [LARGE SCALE GENOMIC DNA]</scope>
</reference>
<dbReference type="EMBL" id="CAUYUJ010004446">
    <property type="protein sequence ID" value="CAK0809580.1"/>
    <property type="molecule type" value="Genomic_DNA"/>
</dbReference>
<evidence type="ECO:0000313" key="2">
    <source>
        <dbReference type="Proteomes" id="UP001189429"/>
    </source>
</evidence>
<dbReference type="Proteomes" id="UP001189429">
    <property type="component" value="Unassembled WGS sequence"/>
</dbReference>
<organism evidence="1 2">
    <name type="scientific">Prorocentrum cordatum</name>
    <dbReference type="NCBI Taxonomy" id="2364126"/>
    <lineage>
        <taxon>Eukaryota</taxon>
        <taxon>Sar</taxon>
        <taxon>Alveolata</taxon>
        <taxon>Dinophyceae</taxon>
        <taxon>Prorocentrales</taxon>
        <taxon>Prorocentraceae</taxon>
        <taxon>Prorocentrum</taxon>
    </lineage>
</organism>
<name>A0ABN9QTI5_9DINO</name>
<sequence length="539" mass="58486">MAAFPPARAVWPLCRLQLEDLDADMRAADIGVDTDSDADPDACAEAAELDRRRGELPLGEQLCELQRDLAEVERKICRCRTGLRVAPELPGGTKAEVAHAGSQALGRKLFSCMYFARSQDYPTEKLEAFVYILGSHSSIYVGKALLRSGVLSGVSGRIQEHMRCQVLRLPHEFKMCEYPYITRGAITHMVNSMKFSPARQWYQRLSRVAFQGQRVWEDRTSASRFCAEYTSECLPAPVSDSQFVSGATPRGFGTTVAFYSGRLARAQHLSLTIPVALAWILELTLELILLAGSAASPGNATMKIETVGMEVESTGTQKGASGHVVKANVKVGMIAAIGINAVTAPTAIEIETVTVAADTLQTAVRIDGVIATATMPVALGGGGVGRSSPPSEKEGELQKMRDALAERDPEHSTFIKDKKGRVEEMKLRRQGEYMAAATKSAFGDRLSKLEAQKETKESKGVVSRAEVGWLQAIIGKKKSLPSKLTRGQAAAKLEEATRDKAVVSQVNKCIKSRFPRKAVPSSKEKRTSQVLHIIDGPAL</sequence>